<accession>A0A1A8XD65</accession>
<proteinExistence type="predicted"/>
<dbReference type="Proteomes" id="UP000078546">
    <property type="component" value="Unassembled WGS sequence"/>
</dbReference>
<organism evidence="1 2">
    <name type="scientific">Plasmodium ovale curtisi</name>
    <dbReference type="NCBI Taxonomy" id="864141"/>
    <lineage>
        <taxon>Eukaryota</taxon>
        <taxon>Sar</taxon>
        <taxon>Alveolata</taxon>
        <taxon>Apicomplexa</taxon>
        <taxon>Aconoidasida</taxon>
        <taxon>Haemosporida</taxon>
        <taxon>Plasmodiidae</taxon>
        <taxon>Plasmodium</taxon>
        <taxon>Plasmodium (Plasmodium)</taxon>
    </lineage>
</organism>
<gene>
    <name evidence="1" type="ORF">POVCU1_074790</name>
</gene>
<evidence type="ECO:0000313" key="1">
    <source>
        <dbReference type="EMBL" id="SBT02254.1"/>
    </source>
</evidence>
<protein>
    <submittedName>
        <fullName evidence="1">Uncharacterized protein</fullName>
    </submittedName>
</protein>
<sequence>MGFSILSDKNYGKLIDLARQYDECQSDLLHYRKTEERKYPYEELTKEKVVKKGVKQKLKKRETKQEYVANTSVKRDTKHLTFTHQKRKKKKKKKKKVSQLFKTENTFRSCVFYWQK</sequence>
<dbReference type="AlphaFoldDB" id="A0A1A8XD65"/>
<evidence type="ECO:0000313" key="2">
    <source>
        <dbReference type="Proteomes" id="UP000078546"/>
    </source>
</evidence>
<dbReference type="EMBL" id="FLQV01003228">
    <property type="protein sequence ID" value="SBT02254.1"/>
    <property type="molecule type" value="Genomic_DNA"/>
</dbReference>
<name>A0A1A8XD65_PLAOA</name>
<reference evidence="2" key="1">
    <citation type="submission" date="2016-05" db="EMBL/GenBank/DDBJ databases">
        <authorList>
            <person name="Naeem Raeece"/>
        </authorList>
    </citation>
    <scope>NUCLEOTIDE SEQUENCE [LARGE SCALE GENOMIC DNA]</scope>
</reference>